<feature type="compositionally biased region" description="Basic and acidic residues" evidence="9">
    <location>
        <begin position="325"/>
        <end position="340"/>
    </location>
</feature>
<evidence type="ECO:0000256" key="2">
    <source>
        <dbReference type="ARBA" id="ARBA00022714"/>
    </source>
</evidence>
<name>A0A2V0PA22_9CHLO</name>
<dbReference type="CDD" id="cd03064">
    <property type="entry name" value="TRX_Fd_NuoE"/>
    <property type="match status" value="1"/>
</dbReference>
<evidence type="ECO:0000313" key="10">
    <source>
        <dbReference type="EMBL" id="GBF94753.1"/>
    </source>
</evidence>
<dbReference type="AlphaFoldDB" id="A0A2V0PA22"/>
<comment type="caution">
    <text evidence="10">The sequence shown here is derived from an EMBL/GenBank/DDBJ whole genome shotgun (WGS) entry which is preliminary data.</text>
</comment>
<feature type="compositionally biased region" description="Pro residues" evidence="9">
    <location>
        <begin position="373"/>
        <end position="385"/>
    </location>
</feature>
<dbReference type="InterPro" id="IPR041921">
    <property type="entry name" value="NuoE_N"/>
</dbReference>
<evidence type="ECO:0000256" key="1">
    <source>
        <dbReference type="ARBA" id="ARBA00010643"/>
    </source>
</evidence>
<keyword evidence="3" id="KW-0479">Metal-binding</keyword>
<reference evidence="10 11" key="1">
    <citation type="journal article" date="2018" name="Sci. Rep.">
        <title>Raphidocelis subcapitata (=Pseudokirchneriella subcapitata) provides an insight into genome evolution and environmental adaptations in the Sphaeropleales.</title>
        <authorList>
            <person name="Suzuki S."/>
            <person name="Yamaguchi H."/>
            <person name="Nakajima N."/>
            <person name="Kawachi M."/>
        </authorList>
    </citation>
    <scope>NUCLEOTIDE SEQUENCE [LARGE SCALE GENOMIC DNA]</scope>
    <source>
        <strain evidence="10 11">NIES-35</strain>
    </source>
</reference>
<dbReference type="InterPro" id="IPR002023">
    <property type="entry name" value="NuoE-like"/>
</dbReference>
<dbReference type="InterPro" id="IPR042128">
    <property type="entry name" value="NuoE_dom"/>
</dbReference>
<keyword evidence="11" id="KW-1185">Reference proteome</keyword>
<dbReference type="PROSITE" id="PS01099">
    <property type="entry name" value="COMPLEX1_24K"/>
    <property type="match status" value="1"/>
</dbReference>
<dbReference type="GO" id="GO:0051537">
    <property type="term" value="F:2 iron, 2 sulfur cluster binding"/>
    <property type="evidence" value="ECO:0007669"/>
    <property type="project" value="UniProtKB-KW"/>
</dbReference>
<keyword evidence="6" id="KW-0411">Iron-sulfur</keyword>
<evidence type="ECO:0008006" key="12">
    <source>
        <dbReference type="Google" id="ProtNLM"/>
    </source>
</evidence>
<dbReference type="GO" id="GO:0003954">
    <property type="term" value="F:NADH dehydrogenase activity"/>
    <property type="evidence" value="ECO:0007669"/>
    <property type="project" value="TreeGrafter"/>
</dbReference>
<sequence length="385" mass="41011">MGFRATPTRMIAVSDNRVTAAIGVVAGWVLNDNQESIKSGAKKVADGVTGTVKGVAKGVKGAVTGVFKGVKKMLSRLAPTAGLLGRLASQLASSSGAAAAEAAAAATGGAAAQRWGAWGQQQQQLGQRAQRAGFATNSHDIFNVHKDSPDNNIQTPFEFTPATMKQVQEIISRYPPNYKASALIPVLDLAQQQNGGWLSLGTMNKVAEVLEMPEIRVYEVATFYTMFNRSKVGKYHIMVCGTSPCRLQGSQGIEAALVKHLGIRVGETTADGMFTLGEMECMGCCVNAPMVAVADYTKGVEGFTYDYYEDLTPEDTIKIVEKLRKGEKPRVGSQHRDKAEPAGAVQFGKWVPSSGHMTLTGQPKGPYCRDLTDPPPPPPAPPAQK</sequence>
<keyword evidence="4" id="KW-1278">Translocase</keyword>
<feature type="region of interest" description="Disordered" evidence="9">
    <location>
        <begin position="325"/>
        <end position="385"/>
    </location>
</feature>
<dbReference type="Pfam" id="PF01257">
    <property type="entry name" value="2Fe-2S_thioredx"/>
    <property type="match status" value="1"/>
</dbReference>
<dbReference type="EMBL" id="BDRX01000055">
    <property type="protein sequence ID" value="GBF94753.1"/>
    <property type="molecule type" value="Genomic_DNA"/>
</dbReference>
<dbReference type="PANTHER" id="PTHR10371:SF3">
    <property type="entry name" value="NADH DEHYDROGENASE [UBIQUINONE] FLAVOPROTEIN 2, MITOCHONDRIAL"/>
    <property type="match status" value="1"/>
</dbReference>
<dbReference type="GO" id="GO:1902494">
    <property type="term" value="C:catalytic complex"/>
    <property type="evidence" value="ECO:0007669"/>
    <property type="project" value="UniProtKB-ARBA"/>
</dbReference>
<comment type="cofactor">
    <cofactor evidence="8">
        <name>[2Fe-2S] cluster</name>
        <dbReference type="ChEBI" id="CHEBI:190135"/>
    </cofactor>
</comment>
<dbReference type="GO" id="GO:0005743">
    <property type="term" value="C:mitochondrial inner membrane"/>
    <property type="evidence" value="ECO:0007669"/>
    <property type="project" value="UniProtKB-ARBA"/>
</dbReference>
<dbReference type="FunFam" id="3.40.30.10:FF:000022">
    <property type="entry name" value="NADH dehydrogenase flavoprotein 2, mitochondrial"/>
    <property type="match status" value="1"/>
</dbReference>
<comment type="similarity">
    <text evidence="1">Belongs to the complex I 24 kDa subunit family.</text>
</comment>
<dbReference type="GO" id="GO:0008137">
    <property type="term" value="F:NADH dehydrogenase (ubiquinone) activity"/>
    <property type="evidence" value="ECO:0007669"/>
    <property type="project" value="UniProtKB-ARBA"/>
</dbReference>
<proteinExistence type="inferred from homology"/>
<keyword evidence="7" id="KW-0520">NAD</keyword>
<dbReference type="Gene3D" id="1.10.10.1590">
    <property type="entry name" value="NADH-quinone oxidoreductase subunit E"/>
    <property type="match status" value="1"/>
</dbReference>
<dbReference type="InParanoid" id="A0A2V0PA22"/>
<dbReference type="GO" id="GO:0046872">
    <property type="term" value="F:metal ion binding"/>
    <property type="evidence" value="ECO:0007669"/>
    <property type="project" value="UniProtKB-KW"/>
</dbReference>
<organism evidence="10 11">
    <name type="scientific">Raphidocelis subcapitata</name>
    <dbReference type="NCBI Taxonomy" id="307507"/>
    <lineage>
        <taxon>Eukaryota</taxon>
        <taxon>Viridiplantae</taxon>
        <taxon>Chlorophyta</taxon>
        <taxon>core chlorophytes</taxon>
        <taxon>Chlorophyceae</taxon>
        <taxon>CS clade</taxon>
        <taxon>Sphaeropleales</taxon>
        <taxon>Selenastraceae</taxon>
        <taxon>Raphidocelis</taxon>
    </lineage>
</organism>
<evidence type="ECO:0000256" key="8">
    <source>
        <dbReference type="ARBA" id="ARBA00034078"/>
    </source>
</evidence>
<dbReference type="Proteomes" id="UP000247498">
    <property type="component" value="Unassembled WGS sequence"/>
</dbReference>
<evidence type="ECO:0000256" key="6">
    <source>
        <dbReference type="ARBA" id="ARBA00023014"/>
    </source>
</evidence>
<dbReference type="GO" id="GO:0098796">
    <property type="term" value="C:membrane protein complex"/>
    <property type="evidence" value="ECO:0007669"/>
    <property type="project" value="UniProtKB-ARBA"/>
</dbReference>
<accession>A0A2V0PA22</accession>
<evidence type="ECO:0000313" key="11">
    <source>
        <dbReference type="Proteomes" id="UP000247498"/>
    </source>
</evidence>
<gene>
    <name evidence="10" type="ORF">Rsub_07636</name>
</gene>
<evidence type="ECO:0000256" key="4">
    <source>
        <dbReference type="ARBA" id="ARBA00022967"/>
    </source>
</evidence>
<dbReference type="GO" id="GO:0006120">
    <property type="term" value="P:mitochondrial electron transport, NADH to ubiquinone"/>
    <property type="evidence" value="ECO:0007669"/>
    <property type="project" value="UniProtKB-ARBA"/>
</dbReference>
<protein>
    <recommendedName>
        <fullName evidence="12">NADH dehydrogenase [ubiquinone] flavoprotein 2, mitochondrial</fullName>
    </recommendedName>
</protein>
<evidence type="ECO:0000256" key="3">
    <source>
        <dbReference type="ARBA" id="ARBA00022723"/>
    </source>
</evidence>
<evidence type="ECO:0000256" key="7">
    <source>
        <dbReference type="ARBA" id="ARBA00023027"/>
    </source>
</evidence>
<dbReference type="SUPFAM" id="SSF52833">
    <property type="entry name" value="Thioredoxin-like"/>
    <property type="match status" value="1"/>
</dbReference>
<dbReference type="OrthoDB" id="10254187at2759"/>
<dbReference type="Gene3D" id="3.40.30.10">
    <property type="entry name" value="Glutaredoxin"/>
    <property type="match status" value="1"/>
</dbReference>
<dbReference type="InterPro" id="IPR036249">
    <property type="entry name" value="Thioredoxin-like_sf"/>
</dbReference>
<keyword evidence="5" id="KW-0408">Iron</keyword>
<dbReference type="PANTHER" id="PTHR10371">
    <property type="entry name" value="NADH DEHYDROGENASE UBIQUINONE FLAVOPROTEIN 2, MITOCHONDRIAL"/>
    <property type="match status" value="1"/>
</dbReference>
<evidence type="ECO:0000256" key="5">
    <source>
        <dbReference type="ARBA" id="ARBA00023004"/>
    </source>
</evidence>
<keyword evidence="2" id="KW-0001">2Fe-2S</keyword>
<dbReference type="STRING" id="307507.A0A2V0PA22"/>
<dbReference type="NCBIfam" id="TIGR01958">
    <property type="entry name" value="nuoE_fam"/>
    <property type="match status" value="1"/>
</dbReference>
<dbReference type="FunFam" id="1.10.10.1590:FF:000001">
    <property type="entry name" value="NADH-quinone oxidoreductase subunit E"/>
    <property type="match status" value="1"/>
</dbReference>
<evidence type="ECO:0000256" key="9">
    <source>
        <dbReference type="SAM" id="MobiDB-lite"/>
    </source>
</evidence>
<dbReference type="FunCoup" id="A0A2V0PA22">
    <property type="interactions" value="1734"/>
</dbReference>